<dbReference type="Proteomes" id="UP000663444">
    <property type="component" value="Chromosome"/>
</dbReference>
<dbReference type="KEGG" id="ares:IWH25_08135"/>
<protein>
    <submittedName>
        <fullName evidence="2">Nuclear transport factor 2 family protein</fullName>
    </submittedName>
</protein>
<evidence type="ECO:0000259" key="1">
    <source>
        <dbReference type="Pfam" id="PF13474"/>
    </source>
</evidence>
<dbReference type="EMBL" id="CP064781">
    <property type="protein sequence ID" value="QRJ65283.1"/>
    <property type="molecule type" value="Genomic_DNA"/>
</dbReference>
<accession>A0A974Y5D5</accession>
<dbReference type="Gene3D" id="3.10.450.50">
    <property type="match status" value="1"/>
</dbReference>
<dbReference type="PANTHER" id="PTHR34957:SF1">
    <property type="entry name" value="NUCLEAR TRANSPORT FACTOR 2 (NTF2) FAMILY PROTEIN"/>
    <property type="match status" value="1"/>
</dbReference>
<evidence type="ECO:0000313" key="3">
    <source>
        <dbReference type="Proteomes" id="UP000663444"/>
    </source>
</evidence>
<dbReference type="RefSeq" id="WP_203388810.1">
    <property type="nucleotide sequence ID" value="NZ_CP064781.1"/>
</dbReference>
<dbReference type="Pfam" id="PF13474">
    <property type="entry name" value="SnoaL_3"/>
    <property type="match status" value="1"/>
</dbReference>
<dbReference type="InterPro" id="IPR032710">
    <property type="entry name" value="NTF2-like_dom_sf"/>
</dbReference>
<dbReference type="InterPro" id="IPR037401">
    <property type="entry name" value="SnoaL-like"/>
</dbReference>
<keyword evidence="3" id="KW-1185">Reference proteome</keyword>
<dbReference type="AlphaFoldDB" id="A0A974Y5D5"/>
<feature type="domain" description="SnoaL-like" evidence="1">
    <location>
        <begin position="20"/>
        <end position="133"/>
    </location>
</feature>
<proteinExistence type="predicted"/>
<reference evidence="2" key="1">
    <citation type="submission" date="2020-11" db="EMBL/GenBank/DDBJ databases">
        <title>Azospira restricta DSM 18626 genome sequence.</title>
        <authorList>
            <person name="Moe W.M."/>
        </authorList>
    </citation>
    <scope>NUCLEOTIDE SEQUENCE</scope>
    <source>
        <strain evidence="2">DSM 18626</strain>
    </source>
</reference>
<dbReference type="PANTHER" id="PTHR34957">
    <property type="entry name" value="NUCLEAR TRANSPORT FACTOR 2 (NTF2) FAMILY PROTEIN"/>
    <property type="match status" value="1"/>
</dbReference>
<name>A0A974Y5D5_9RHOO</name>
<gene>
    <name evidence="2" type="ORF">IWH25_08135</name>
</gene>
<evidence type="ECO:0000313" key="2">
    <source>
        <dbReference type="EMBL" id="QRJ65283.1"/>
    </source>
</evidence>
<dbReference type="SUPFAM" id="SSF54427">
    <property type="entry name" value="NTF2-like"/>
    <property type="match status" value="1"/>
</dbReference>
<organism evidence="2 3">
    <name type="scientific">Azospira restricta</name>
    <dbReference type="NCBI Taxonomy" id="404405"/>
    <lineage>
        <taxon>Bacteria</taxon>
        <taxon>Pseudomonadati</taxon>
        <taxon>Pseudomonadota</taxon>
        <taxon>Betaproteobacteria</taxon>
        <taxon>Rhodocyclales</taxon>
        <taxon>Rhodocyclaceae</taxon>
        <taxon>Azospira</taxon>
    </lineage>
</organism>
<sequence>MSNTHPPHPTLFASPDDAEAAFYDAIERGDLEAMMATWADDEEVVCIHPSGQRLSGHAAVRESWRQVFESGSRLHVRVSHTVRWTSALMAVHNVLETLYLGDDPTPHGPMLATNVYIRGAKGWRLLAHHASTASEPPSEGNAPPRILH</sequence>